<dbReference type="EMBL" id="RXHI01000018">
    <property type="protein sequence ID" value="RUA22347.1"/>
    <property type="molecule type" value="Genomic_DNA"/>
</dbReference>
<comment type="caution">
    <text evidence="2">The sequence shown here is derived from an EMBL/GenBank/DDBJ whole genome shotgun (WGS) entry which is preliminary data.</text>
</comment>
<sequence length="64" mass="6879">MVARRRCHIGGKASGSINMVNVGDVQICRPQTEQHQPAGTSENQGSLQTVNIATHDDYVDGDTL</sequence>
<feature type="region of interest" description="Disordered" evidence="1">
    <location>
        <begin position="31"/>
        <end position="64"/>
    </location>
</feature>
<evidence type="ECO:0000313" key="2">
    <source>
        <dbReference type="EMBL" id="RUA22347.1"/>
    </source>
</evidence>
<evidence type="ECO:0000256" key="1">
    <source>
        <dbReference type="SAM" id="MobiDB-lite"/>
    </source>
</evidence>
<protein>
    <submittedName>
        <fullName evidence="2">Uncharacterized protein</fullName>
    </submittedName>
</protein>
<name>A0A3S0QFT5_9GAMM</name>
<feature type="compositionally biased region" description="Polar residues" evidence="1">
    <location>
        <begin position="31"/>
        <end position="52"/>
    </location>
</feature>
<reference evidence="2" key="1">
    <citation type="submission" date="2018-12" db="EMBL/GenBank/DDBJ databases">
        <authorList>
            <person name="Jadhav K."/>
            <person name="Kushwaha B."/>
            <person name="Jadhav I."/>
        </authorList>
    </citation>
    <scope>NUCLEOTIDE SEQUENCE [LARGE SCALE GENOMIC DNA]</scope>
    <source>
        <strain evidence="2">SBS 10</strain>
    </source>
</reference>
<dbReference type="AlphaFoldDB" id="A0A3S0QFT5"/>
<gene>
    <name evidence="2" type="ORF">DSL92_06105</name>
</gene>
<proteinExistence type="predicted"/>
<accession>A0A3S0QFT5</accession>
<organism evidence="2">
    <name type="scientific">Billgrantia gudaonensis</name>
    <dbReference type="NCBI Taxonomy" id="376427"/>
    <lineage>
        <taxon>Bacteria</taxon>
        <taxon>Pseudomonadati</taxon>
        <taxon>Pseudomonadota</taxon>
        <taxon>Gammaproteobacteria</taxon>
        <taxon>Oceanospirillales</taxon>
        <taxon>Halomonadaceae</taxon>
        <taxon>Billgrantia</taxon>
    </lineage>
</organism>